<evidence type="ECO:0000256" key="4">
    <source>
        <dbReference type="ARBA" id="ARBA00022737"/>
    </source>
</evidence>
<evidence type="ECO:0000256" key="5">
    <source>
        <dbReference type="ARBA" id="ARBA00022741"/>
    </source>
</evidence>
<keyword evidence="9" id="KW-1185">Reference proteome</keyword>
<feature type="domain" description="ABC transporter" evidence="7">
    <location>
        <begin position="261"/>
        <end position="502"/>
    </location>
</feature>
<dbReference type="GO" id="GO:0005524">
    <property type="term" value="F:ATP binding"/>
    <property type="evidence" value="ECO:0007669"/>
    <property type="project" value="UniProtKB-KW"/>
</dbReference>
<feature type="domain" description="ABC transporter" evidence="7">
    <location>
        <begin position="7"/>
        <end position="246"/>
    </location>
</feature>
<dbReference type="SUPFAM" id="SSF52540">
    <property type="entry name" value="P-loop containing nucleoside triphosphate hydrolases"/>
    <property type="match status" value="2"/>
</dbReference>
<dbReference type="RefSeq" id="WP_341426093.1">
    <property type="nucleotide sequence ID" value="NZ_JBBUTG010000006.1"/>
</dbReference>
<keyword evidence="2" id="KW-0472">Membrane</keyword>
<dbReference type="InterPro" id="IPR050107">
    <property type="entry name" value="ABC_carbohydrate_import_ATPase"/>
</dbReference>
<dbReference type="PANTHER" id="PTHR43790:SF9">
    <property type="entry name" value="GALACTOFURANOSE TRANSPORTER ATP-BINDING PROTEIN YTFR"/>
    <property type="match status" value="1"/>
</dbReference>
<dbReference type="PANTHER" id="PTHR43790">
    <property type="entry name" value="CARBOHYDRATE TRANSPORT ATP-BINDING PROTEIN MG119-RELATED"/>
    <property type="match status" value="1"/>
</dbReference>
<evidence type="ECO:0000259" key="7">
    <source>
        <dbReference type="PROSITE" id="PS50893"/>
    </source>
</evidence>
<dbReference type="CDD" id="cd03216">
    <property type="entry name" value="ABC_Carb_Monos_I"/>
    <property type="match status" value="1"/>
</dbReference>
<dbReference type="CDD" id="cd03215">
    <property type="entry name" value="ABC_Carb_Monos_II"/>
    <property type="match status" value="1"/>
</dbReference>
<comment type="caution">
    <text evidence="8">The sequence shown here is derived from an EMBL/GenBank/DDBJ whole genome shotgun (WGS) entry which is preliminary data.</text>
</comment>
<dbReference type="PROSITE" id="PS00211">
    <property type="entry name" value="ABC_TRANSPORTER_1"/>
    <property type="match status" value="1"/>
</dbReference>
<dbReference type="InterPro" id="IPR017871">
    <property type="entry name" value="ABC_transporter-like_CS"/>
</dbReference>
<dbReference type="Proteomes" id="UP001371218">
    <property type="component" value="Unassembled WGS sequence"/>
</dbReference>
<name>A0ABU9BP26_9BURK</name>
<organism evidence="8 9">
    <name type="scientific">Ideonella lacteola</name>
    <dbReference type="NCBI Taxonomy" id="2984193"/>
    <lineage>
        <taxon>Bacteria</taxon>
        <taxon>Pseudomonadati</taxon>
        <taxon>Pseudomonadota</taxon>
        <taxon>Betaproteobacteria</taxon>
        <taxon>Burkholderiales</taxon>
        <taxon>Sphaerotilaceae</taxon>
        <taxon>Ideonella</taxon>
    </lineage>
</organism>
<evidence type="ECO:0000313" key="8">
    <source>
        <dbReference type="EMBL" id="MEK8031707.1"/>
    </source>
</evidence>
<dbReference type="SMART" id="SM00382">
    <property type="entry name" value="AAA"/>
    <property type="match status" value="2"/>
</dbReference>
<proteinExistence type="predicted"/>
<keyword evidence="3" id="KW-0762">Sugar transport</keyword>
<evidence type="ECO:0000256" key="1">
    <source>
        <dbReference type="ARBA" id="ARBA00022448"/>
    </source>
</evidence>
<dbReference type="EMBL" id="JBBUTG010000006">
    <property type="protein sequence ID" value="MEK8031707.1"/>
    <property type="molecule type" value="Genomic_DNA"/>
</dbReference>
<dbReference type="Gene3D" id="3.40.50.300">
    <property type="entry name" value="P-loop containing nucleotide triphosphate hydrolases"/>
    <property type="match status" value="2"/>
</dbReference>
<sequence length="502" mass="54042">MDGAPVLELRGLSKRFAGVQALRGVSLTLRAGEVHALMGQNGAGKSTLIKVLTGVHTADAGEMHLGGQAIRPASPREAQAIGLSTVYQEVNLCPNLSVAENIFAGQFPRHGLAGAWRIDWKRVHREAEALLRRLNLQIDVGRLLGSYPVAVQQMVAIARALRGESKVLILDEPTSSLDADEVARLFALLRQLRSEGLAILFVTHFLDEVYDISDRITVLRNGEGVGEYLTGELDAPALISAMIGREFKVSAPAALAVAGQHEGAPVLRARGLARRGAIQPVDIELNRGEVLGLAGLLGSGRTELARLLFGLDRADQGETLIRGERCTLATPTQAVRRGLAMCPEDRKVEGIVGELSIRENVVLALQARLGIWRCLSRARQQALADRFIAQLGIKATDAEVPIGQLSGGNQQKALLARWLATEPEVLILDEPTRGIDVAAKQDIMDQIRHLAREGLSVLFISSELDEIARLSDRIAVMRERRKAGELPGGSSEAAILDMIAGA</sequence>
<dbReference type="InterPro" id="IPR003439">
    <property type="entry name" value="ABC_transporter-like_ATP-bd"/>
</dbReference>
<protein>
    <submittedName>
        <fullName evidence="8">Sugar ABC transporter ATP-binding protein</fullName>
    </submittedName>
</protein>
<keyword evidence="6 8" id="KW-0067">ATP-binding</keyword>
<keyword evidence="5" id="KW-0547">Nucleotide-binding</keyword>
<keyword evidence="2" id="KW-1003">Cell membrane</keyword>
<evidence type="ECO:0000256" key="2">
    <source>
        <dbReference type="ARBA" id="ARBA00022475"/>
    </source>
</evidence>
<dbReference type="PROSITE" id="PS50893">
    <property type="entry name" value="ABC_TRANSPORTER_2"/>
    <property type="match status" value="2"/>
</dbReference>
<reference evidence="8 9" key="1">
    <citation type="submission" date="2024-04" db="EMBL/GenBank/DDBJ databases">
        <title>Novel species of the genus Ideonella isolated from streams.</title>
        <authorList>
            <person name="Lu H."/>
        </authorList>
    </citation>
    <scope>NUCLEOTIDE SEQUENCE [LARGE SCALE GENOMIC DNA]</scope>
    <source>
        <strain evidence="8 9">DXS29W</strain>
    </source>
</reference>
<keyword evidence="4" id="KW-0677">Repeat</keyword>
<evidence type="ECO:0000256" key="6">
    <source>
        <dbReference type="ARBA" id="ARBA00022840"/>
    </source>
</evidence>
<gene>
    <name evidence="8" type="ORF">AACH06_12845</name>
</gene>
<accession>A0ABU9BP26</accession>
<keyword evidence="1" id="KW-0813">Transport</keyword>
<evidence type="ECO:0000256" key="3">
    <source>
        <dbReference type="ARBA" id="ARBA00022597"/>
    </source>
</evidence>
<evidence type="ECO:0000313" key="9">
    <source>
        <dbReference type="Proteomes" id="UP001371218"/>
    </source>
</evidence>
<dbReference type="InterPro" id="IPR027417">
    <property type="entry name" value="P-loop_NTPase"/>
</dbReference>
<dbReference type="InterPro" id="IPR003593">
    <property type="entry name" value="AAA+_ATPase"/>
</dbReference>
<dbReference type="Pfam" id="PF00005">
    <property type="entry name" value="ABC_tran"/>
    <property type="match status" value="2"/>
</dbReference>